<dbReference type="Proteomes" id="UP001381693">
    <property type="component" value="Unassembled WGS sequence"/>
</dbReference>
<organism evidence="1 2">
    <name type="scientific">Halocaridina rubra</name>
    <name type="common">Hawaiian red shrimp</name>
    <dbReference type="NCBI Taxonomy" id="373956"/>
    <lineage>
        <taxon>Eukaryota</taxon>
        <taxon>Metazoa</taxon>
        <taxon>Ecdysozoa</taxon>
        <taxon>Arthropoda</taxon>
        <taxon>Crustacea</taxon>
        <taxon>Multicrustacea</taxon>
        <taxon>Malacostraca</taxon>
        <taxon>Eumalacostraca</taxon>
        <taxon>Eucarida</taxon>
        <taxon>Decapoda</taxon>
        <taxon>Pleocyemata</taxon>
        <taxon>Caridea</taxon>
        <taxon>Atyoidea</taxon>
        <taxon>Atyidae</taxon>
        <taxon>Halocaridina</taxon>
    </lineage>
</organism>
<reference evidence="1 2" key="1">
    <citation type="submission" date="2023-11" db="EMBL/GenBank/DDBJ databases">
        <title>Halocaridina rubra genome assembly.</title>
        <authorList>
            <person name="Smith C."/>
        </authorList>
    </citation>
    <scope>NUCLEOTIDE SEQUENCE [LARGE SCALE GENOMIC DNA]</scope>
    <source>
        <strain evidence="1">EP-1</strain>
        <tissue evidence="1">Whole</tissue>
    </source>
</reference>
<evidence type="ECO:0000313" key="2">
    <source>
        <dbReference type="Proteomes" id="UP001381693"/>
    </source>
</evidence>
<accession>A0AAN8XCS4</accession>
<evidence type="ECO:0008006" key="3">
    <source>
        <dbReference type="Google" id="ProtNLM"/>
    </source>
</evidence>
<comment type="caution">
    <text evidence="1">The sequence shown here is derived from an EMBL/GenBank/DDBJ whole genome shotgun (WGS) entry which is preliminary data.</text>
</comment>
<proteinExistence type="predicted"/>
<dbReference type="AlphaFoldDB" id="A0AAN8XCS4"/>
<keyword evidence="2" id="KW-1185">Reference proteome</keyword>
<sequence length="168" mass="19709">MTPKYPTALSGNKYCTITSFLPELYNPSGILKVVETGEYVDDLECSWRLVNERVHGRGLRMVDWDDNEWELNQLLFADDTVVVADSEEKLCQLVSEFGMFGHVKRMDDERLLEKVMNARVDGKNARWRPRFGWIDEVRRALNARRMDVREGSERARNRNEWRAIVTQL</sequence>
<name>A0AAN8XCS4_HALRR</name>
<dbReference type="EMBL" id="JAXCGZ010004199">
    <property type="protein sequence ID" value="KAK7082095.1"/>
    <property type="molecule type" value="Genomic_DNA"/>
</dbReference>
<evidence type="ECO:0000313" key="1">
    <source>
        <dbReference type="EMBL" id="KAK7082095.1"/>
    </source>
</evidence>
<gene>
    <name evidence="1" type="ORF">SK128_028408</name>
</gene>
<protein>
    <recommendedName>
        <fullName evidence="3">Reverse transcriptase domain-containing protein</fullName>
    </recommendedName>
</protein>